<protein>
    <submittedName>
        <fullName evidence="1">Uncharacterized protein</fullName>
    </submittedName>
</protein>
<comment type="caution">
    <text evidence="1">The sequence shown here is derived from an EMBL/GenBank/DDBJ whole genome shotgun (WGS) entry which is preliminary data.</text>
</comment>
<reference evidence="1 2" key="1">
    <citation type="journal article" date="2024" name="Nat. Commun.">
        <title>Phylogenomics reveals the evolutionary origins of lichenization in chlorophyte algae.</title>
        <authorList>
            <person name="Puginier C."/>
            <person name="Libourel C."/>
            <person name="Otte J."/>
            <person name="Skaloud P."/>
            <person name="Haon M."/>
            <person name="Grisel S."/>
            <person name="Petersen M."/>
            <person name="Berrin J.G."/>
            <person name="Delaux P.M."/>
            <person name="Dal Grande F."/>
            <person name="Keller J."/>
        </authorList>
    </citation>
    <scope>NUCLEOTIDE SEQUENCE [LARGE SCALE GENOMIC DNA]</scope>
    <source>
        <strain evidence="1 2">SAG 2145</strain>
    </source>
</reference>
<dbReference type="EMBL" id="JALJOS010000010">
    <property type="protein sequence ID" value="KAK9833747.1"/>
    <property type="molecule type" value="Genomic_DNA"/>
</dbReference>
<keyword evidence="2" id="KW-1185">Reference proteome</keyword>
<evidence type="ECO:0000313" key="1">
    <source>
        <dbReference type="EMBL" id="KAK9833747.1"/>
    </source>
</evidence>
<name>A0AAW1RKE2_9CHLO</name>
<dbReference type="Proteomes" id="UP001438707">
    <property type="component" value="Unassembled WGS sequence"/>
</dbReference>
<gene>
    <name evidence="1" type="ORF">WJX74_004794</name>
</gene>
<proteinExistence type="predicted"/>
<organism evidence="1 2">
    <name type="scientific">Apatococcus lobatus</name>
    <dbReference type="NCBI Taxonomy" id="904363"/>
    <lineage>
        <taxon>Eukaryota</taxon>
        <taxon>Viridiplantae</taxon>
        <taxon>Chlorophyta</taxon>
        <taxon>core chlorophytes</taxon>
        <taxon>Trebouxiophyceae</taxon>
        <taxon>Chlorellales</taxon>
        <taxon>Chlorellaceae</taxon>
        <taxon>Apatococcus</taxon>
    </lineage>
</organism>
<evidence type="ECO:0000313" key="2">
    <source>
        <dbReference type="Proteomes" id="UP001438707"/>
    </source>
</evidence>
<accession>A0AAW1RKE2</accession>
<dbReference type="AlphaFoldDB" id="A0AAW1RKE2"/>
<sequence length="416" mass="45123">MRGAATSSNRSRLLNIWRALGTEQQAPPASQSTSYLLRLLSAEGLALADHPASNVWSSEQAQFHSAPHLHARHNTRDDFWIPPDPSLSELVFKASEPGEDSKRQDHLATVKRRLPDAALEEVVAVVEAAAASGLGDKELVDAACKELIGDGGELSPAQLMAASMAFAQVGHFSTDWKNIVSKQAQAKLGEFRPSLLAALVKAFGIAGYVDGTFYDMVSKYVEQNIRKLGPQHLAEIAFGANAGGCVTASMQNSIEMVAPDYVKQADMRGLAFFMEAYTLVRCFDADISEQAAIRCSNEMKGTDSGSLVRLMKALSKLGQDDAELFGRIAQELHERGVHLLSNQDLSSAVSIFSGLVIYNKDLINSIVQHILEHPENFSQELHPIQECCNNLGHYSSELSEAVEKYGDSSTAGFQTA</sequence>